<dbReference type="EMBL" id="JBFOLJ010000001">
    <property type="protein sequence ID" value="KAL2556209.1"/>
    <property type="molecule type" value="Genomic_DNA"/>
</dbReference>
<evidence type="ECO:0000256" key="5">
    <source>
        <dbReference type="ARBA" id="ARBA00022729"/>
    </source>
</evidence>
<dbReference type="InterPro" id="IPR011009">
    <property type="entry name" value="Kinase-like_dom_sf"/>
</dbReference>
<feature type="signal peptide" evidence="14">
    <location>
        <begin position="1"/>
        <end position="26"/>
    </location>
</feature>
<dbReference type="CDD" id="cd14066">
    <property type="entry name" value="STKc_IRAK"/>
    <property type="match status" value="1"/>
</dbReference>
<feature type="domain" description="Protein kinase" evidence="15">
    <location>
        <begin position="317"/>
        <end position="594"/>
    </location>
</feature>
<feature type="transmembrane region" description="Helical" evidence="13">
    <location>
        <begin position="257"/>
        <end position="279"/>
    </location>
</feature>
<keyword evidence="7 16" id="KW-0418">Kinase</keyword>
<evidence type="ECO:0000256" key="8">
    <source>
        <dbReference type="ARBA" id="ARBA00022840"/>
    </source>
</evidence>
<evidence type="ECO:0000256" key="9">
    <source>
        <dbReference type="ARBA" id="ARBA00022989"/>
    </source>
</evidence>
<evidence type="ECO:0000259" key="15">
    <source>
        <dbReference type="PROSITE" id="PS50011"/>
    </source>
</evidence>
<sequence length="638" mass="73191">MRNIKLLFAFSIIFIILSHCAKYCKAKENHYSCPPTFCGSITNISYPFRLRGDPENCGDPSYELACENNRTILYLSSNKYYVQSISYNNFSIRVLDPGLEKNSCASYPIKPLSSYYVSYYLSYYMNTPIIYTSCEVPAKSPLYFDASFCSKNISLQKYSYVVVGNNVTVADVEDSCRIDTMAWISRDFPIVDNATFSEIQDGLAYGFVLTWYPDYHYCSISRPTFRLKLRCLLYILLNILFEVLSILIDYWKLEKIILGTILAARFFCGILFLFTLLVYKFKRRHLSMYDSIEEFLQSQNNLMPIRYTYRDLKNMTKNFKDKLGEGGYGTVFKGQLKSGPFAAIKIMGKSKASGQDFISEVATIGRIHHVNVVRLIGFCVEGSKRALVYEFMPNGSLEKYIFPRQVTVSLNYNKMFDIALGVAKGVDYLHRGCDMQILHFDIKPHNILLDNNFTPKISDFGLAKLYPTDESMVSLTAARGTMGYMAPEMFYRNIGRVSYKSDVYSFGMLLMEMASKRRNLNPFVENISQIYFPCWVHDRFSKGMEIDLGDASLDERIMVKKMTYVALWCIQMKPDDRPSMTKAIEMLEGDVEFLQLPPKPFLSAEEMPVQDSEIDINDMEFPLLSGGLIVNETSLSTH</sequence>
<dbReference type="PROSITE" id="PS00107">
    <property type="entry name" value="PROTEIN_KINASE_ATP"/>
    <property type="match status" value="1"/>
</dbReference>
<dbReference type="InterPro" id="IPR025287">
    <property type="entry name" value="WAK_GUB"/>
</dbReference>
<dbReference type="Proteomes" id="UP001604277">
    <property type="component" value="Unassembled WGS sequence"/>
</dbReference>
<evidence type="ECO:0000256" key="10">
    <source>
        <dbReference type="ARBA" id="ARBA00023136"/>
    </source>
</evidence>
<dbReference type="GO" id="GO:0005524">
    <property type="term" value="F:ATP binding"/>
    <property type="evidence" value="ECO:0007669"/>
    <property type="project" value="UniProtKB-UniRule"/>
</dbReference>
<keyword evidence="5 14" id="KW-0732">Signal</keyword>
<dbReference type="FunFam" id="3.30.200.20:FF:000178">
    <property type="entry name" value="serine/threonine-protein kinase PBS1-like"/>
    <property type="match status" value="1"/>
</dbReference>
<evidence type="ECO:0000256" key="3">
    <source>
        <dbReference type="ARBA" id="ARBA00022679"/>
    </source>
</evidence>
<proteinExistence type="predicted"/>
<reference evidence="17" key="1">
    <citation type="submission" date="2024-07" db="EMBL/GenBank/DDBJ databases">
        <title>Two chromosome-level genome assemblies of Korean endemic species Abeliophyllum distichum and Forsythia ovata (Oleaceae).</title>
        <authorList>
            <person name="Jang H."/>
        </authorList>
    </citation>
    <scope>NUCLEOTIDE SEQUENCE [LARGE SCALE GENOMIC DNA]</scope>
</reference>
<gene>
    <name evidence="16" type="ORF">Fot_00948</name>
</gene>
<feature type="binding site" evidence="12">
    <location>
        <position position="345"/>
    </location>
    <ligand>
        <name>ATP</name>
        <dbReference type="ChEBI" id="CHEBI:30616"/>
    </ligand>
</feature>
<evidence type="ECO:0000256" key="1">
    <source>
        <dbReference type="ARBA" id="ARBA00004479"/>
    </source>
</evidence>
<dbReference type="InterPro" id="IPR017441">
    <property type="entry name" value="Protein_kinase_ATP_BS"/>
</dbReference>
<keyword evidence="2" id="KW-0723">Serine/threonine-protein kinase</keyword>
<keyword evidence="6 12" id="KW-0547">Nucleotide-binding</keyword>
<name>A0ABD1X2M8_9LAMI</name>
<evidence type="ECO:0000256" key="14">
    <source>
        <dbReference type="SAM" id="SignalP"/>
    </source>
</evidence>
<dbReference type="SUPFAM" id="SSF56112">
    <property type="entry name" value="Protein kinase-like (PK-like)"/>
    <property type="match status" value="1"/>
</dbReference>
<keyword evidence="10 13" id="KW-0472">Membrane</keyword>
<feature type="chain" id="PRO_5044758462" evidence="14">
    <location>
        <begin position="27"/>
        <end position="638"/>
    </location>
</feature>
<keyword evidence="11" id="KW-0325">Glycoprotein</keyword>
<keyword evidence="9 13" id="KW-1133">Transmembrane helix</keyword>
<dbReference type="Gene3D" id="3.30.200.20">
    <property type="entry name" value="Phosphorylase Kinase, domain 1"/>
    <property type="match status" value="1"/>
</dbReference>
<dbReference type="SMART" id="SM00220">
    <property type="entry name" value="S_TKc"/>
    <property type="match status" value="1"/>
</dbReference>
<dbReference type="InterPro" id="IPR000719">
    <property type="entry name" value="Prot_kinase_dom"/>
</dbReference>
<dbReference type="GO" id="GO:0016020">
    <property type="term" value="C:membrane"/>
    <property type="evidence" value="ECO:0007669"/>
    <property type="project" value="UniProtKB-SubCell"/>
</dbReference>
<dbReference type="Gene3D" id="1.10.510.10">
    <property type="entry name" value="Transferase(Phosphotransferase) domain 1"/>
    <property type="match status" value="1"/>
</dbReference>
<organism evidence="16 17">
    <name type="scientific">Forsythia ovata</name>
    <dbReference type="NCBI Taxonomy" id="205694"/>
    <lineage>
        <taxon>Eukaryota</taxon>
        <taxon>Viridiplantae</taxon>
        <taxon>Streptophyta</taxon>
        <taxon>Embryophyta</taxon>
        <taxon>Tracheophyta</taxon>
        <taxon>Spermatophyta</taxon>
        <taxon>Magnoliopsida</taxon>
        <taxon>eudicotyledons</taxon>
        <taxon>Gunneridae</taxon>
        <taxon>Pentapetalae</taxon>
        <taxon>asterids</taxon>
        <taxon>lamiids</taxon>
        <taxon>Lamiales</taxon>
        <taxon>Oleaceae</taxon>
        <taxon>Forsythieae</taxon>
        <taxon>Forsythia</taxon>
    </lineage>
</organism>
<dbReference type="InterPro" id="IPR045874">
    <property type="entry name" value="LRK10/LRL21-25-like"/>
</dbReference>
<dbReference type="Pfam" id="PF00069">
    <property type="entry name" value="Pkinase"/>
    <property type="match status" value="1"/>
</dbReference>
<dbReference type="AlphaFoldDB" id="A0ABD1X2M8"/>
<accession>A0ABD1X2M8</accession>
<evidence type="ECO:0000256" key="2">
    <source>
        <dbReference type="ARBA" id="ARBA00022527"/>
    </source>
</evidence>
<evidence type="ECO:0000256" key="12">
    <source>
        <dbReference type="PROSITE-ProRule" id="PRU10141"/>
    </source>
</evidence>
<keyword evidence="3" id="KW-0808">Transferase</keyword>
<evidence type="ECO:0000256" key="11">
    <source>
        <dbReference type="ARBA" id="ARBA00023180"/>
    </source>
</evidence>
<dbReference type="PROSITE" id="PS50011">
    <property type="entry name" value="PROTEIN_KINASE_DOM"/>
    <property type="match status" value="1"/>
</dbReference>
<keyword evidence="8 12" id="KW-0067">ATP-binding</keyword>
<dbReference type="PROSITE" id="PS00108">
    <property type="entry name" value="PROTEIN_KINASE_ST"/>
    <property type="match status" value="1"/>
</dbReference>
<keyword evidence="17" id="KW-1185">Reference proteome</keyword>
<dbReference type="Pfam" id="PF13947">
    <property type="entry name" value="GUB_WAK_bind"/>
    <property type="match status" value="1"/>
</dbReference>
<evidence type="ECO:0000256" key="6">
    <source>
        <dbReference type="ARBA" id="ARBA00022741"/>
    </source>
</evidence>
<evidence type="ECO:0000256" key="13">
    <source>
        <dbReference type="SAM" id="Phobius"/>
    </source>
</evidence>
<dbReference type="InterPro" id="IPR008271">
    <property type="entry name" value="Ser/Thr_kinase_AS"/>
</dbReference>
<evidence type="ECO:0000256" key="7">
    <source>
        <dbReference type="ARBA" id="ARBA00022777"/>
    </source>
</evidence>
<evidence type="ECO:0000313" key="16">
    <source>
        <dbReference type="EMBL" id="KAL2556209.1"/>
    </source>
</evidence>
<comment type="subcellular location">
    <subcellularLocation>
        <location evidence="1">Membrane</location>
        <topology evidence="1">Single-pass type I membrane protein</topology>
    </subcellularLocation>
</comment>
<feature type="transmembrane region" description="Helical" evidence="13">
    <location>
        <begin position="232"/>
        <end position="251"/>
    </location>
</feature>
<protein>
    <submittedName>
        <fullName evidence="16">Protein kinase superfamily protein</fullName>
    </submittedName>
</protein>
<evidence type="ECO:0000313" key="17">
    <source>
        <dbReference type="Proteomes" id="UP001604277"/>
    </source>
</evidence>
<comment type="caution">
    <text evidence="16">The sequence shown here is derived from an EMBL/GenBank/DDBJ whole genome shotgun (WGS) entry which is preliminary data.</text>
</comment>
<dbReference type="FunFam" id="1.10.510.10:FF:000590">
    <property type="entry name" value="PR5-like receptor kinase"/>
    <property type="match status" value="1"/>
</dbReference>
<evidence type="ECO:0000256" key="4">
    <source>
        <dbReference type="ARBA" id="ARBA00022692"/>
    </source>
</evidence>
<keyword evidence="4 13" id="KW-0812">Transmembrane</keyword>
<dbReference type="PANTHER" id="PTHR27009">
    <property type="entry name" value="RUST RESISTANCE KINASE LR10-RELATED"/>
    <property type="match status" value="1"/>
</dbReference>
<dbReference type="GO" id="GO:0004674">
    <property type="term" value="F:protein serine/threonine kinase activity"/>
    <property type="evidence" value="ECO:0007669"/>
    <property type="project" value="UniProtKB-KW"/>
</dbReference>